<dbReference type="PANTHER" id="PTHR33744">
    <property type="entry name" value="CARBOHYDRATE DIACID REGULATOR"/>
    <property type="match status" value="1"/>
</dbReference>
<dbReference type="EMBL" id="JBFPJR010000017">
    <property type="protein sequence ID" value="MEX0428229.1"/>
    <property type="molecule type" value="Genomic_DNA"/>
</dbReference>
<evidence type="ECO:0000256" key="1">
    <source>
        <dbReference type="ARBA" id="ARBA00006754"/>
    </source>
</evidence>
<accession>A0ABV3SZ65</accession>
<dbReference type="PANTHER" id="PTHR33744:SF1">
    <property type="entry name" value="DNA-BINDING TRANSCRIPTIONAL ACTIVATOR ADER"/>
    <property type="match status" value="1"/>
</dbReference>
<dbReference type="Proteomes" id="UP001556631">
    <property type="component" value="Unassembled WGS sequence"/>
</dbReference>
<keyword evidence="5" id="KW-1185">Reference proteome</keyword>
<dbReference type="InterPro" id="IPR003018">
    <property type="entry name" value="GAF"/>
</dbReference>
<organism evidence="4 5">
    <name type="scientific">Nocardioides eburneus</name>
    <dbReference type="NCBI Taxonomy" id="3231482"/>
    <lineage>
        <taxon>Bacteria</taxon>
        <taxon>Bacillati</taxon>
        <taxon>Actinomycetota</taxon>
        <taxon>Actinomycetes</taxon>
        <taxon>Propionibacteriales</taxon>
        <taxon>Nocardioidaceae</taxon>
        <taxon>Nocardioides</taxon>
    </lineage>
</organism>
<evidence type="ECO:0000313" key="4">
    <source>
        <dbReference type="EMBL" id="MEX0428229.1"/>
    </source>
</evidence>
<evidence type="ECO:0000259" key="3">
    <source>
        <dbReference type="SMART" id="SM00065"/>
    </source>
</evidence>
<dbReference type="InterPro" id="IPR041522">
    <property type="entry name" value="CdaR_GGDEF"/>
</dbReference>
<gene>
    <name evidence="4" type="ORF">AB3X52_11415</name>
</gene>
<feature type="coiled-coil region" evidence="2">
    <location>
        <begin position="226"/>
        <end position="257"/>
    </location>
</feature>
<evidence type="ECO:0000256" key="2">
    <source>
        <dbReference type="SAM" id="Coils"/>
    </source>
</evidence>
<dbReference type="Pfam" id="PF13185">
    <property type="entry name" value="GAF_2"/>
    <property type="match status" value="1"/>
</dbReference>
<feature type="domain" description="GAF" evidence="3">
    <location>
        <begin position="83"/>
        <end position="234"/>
    </location>
</feature>
<proteinExistence type="inferred from homology"/>
<comment type="caution">
    <text evidence="4">The sequence shown here is derived from an EMBL/GenBank/DDBJ whole genome shotgun (WGS) entry which is preliminary data.</text>
</comment>
<dbReference type="Gene3D" id="1.10.10.2840">
    <property type="entry name" value="PucR C-terminal helix-turn-helix domain"/>
    <property type="match status" value="1"/>
</dbReference>
<name>A0ABV3SZ65_9ACTN</name>
<keyword evidence="2" id="KW-0175">Coiled coil</keyword>
<reference evidence="4 5" key="1">
    <citation type="submission" date="2024-07" db="EMBL/GenBank/DDBJ databases">
        <authorList>
            <person name="Lee S."/>
            <person name="Kang M."/>
        </authorList>
    </citation>
    <scope>NUCLEOTIDE SEQUENCE [LARGE SCALE GENOMIC DNA]</scope>
    <source>
        <strain evidence="4 5">DS6</strain>
    </source>
</reference>
<dbReference type="InterPro" id="IPR025736">
    <property type="entry name" value="PucR_C-HTH_dom"/>
</dbReference>
<sequence>MDISDVFLDLLRHGASEEAFDAAFDDVAEVARARGATAEELDRLRERRAIARQIRERLQRHQKREAELTALFDTANDLIAIRDVDAILAAIVRRARQLLGADLAYLSLNDEAEGASYMRVTDGSVSAEFRALRLPLGTGLLGLVAQRGAPYYTDDYQHDARFIHRDYIDHAVGDEGIRAILGVPLTVEGRVIGALLAGHRSVRAFPRGEVSLLTSFAAHAAVALENARLFQETQAALAELDAANQRISEQAHALELAAGAHDRLTEILLRGGGVGDVAAILGDLLQASLAVYDADGHLVATVDDDEATQGAPDLSPADLAAAAEESRTKGRSVELDRQGRQGRPVYVAAALAGAEHLGTLVLHSGAEPLTPGARRTLERGAVVSALVLLFARAAADAEDRVRGELLTDLLSEAEHSVEALRARARRQGADLDRLGVVAVADVAGDDRHSAARAAARLASELGGLGGEYEGTVVLVAPGQAPRPVGETLSRRLAARLGSQAVTVGVATDPQRRTGPAGVRAAWREARGCLEALHALGRSGEVSDPTGLGLARLLLGHNGPDDLGGFLDDTLGPLVAYDERRGTDLVGTLDAWFAAGGRLAATAQSLHLHANTVSQRLERISRLLGPRWREPDRMLDLQLALRLWRLRSVPR</sequence>
<dbReference type="InterPro" id="IPR051448">
    <property type="entry name" value="CdaR-like_regulators"/>
</dbReference>
<feature type="coiled-coil region" evidence="2">
    <location>
        <begin position="41"/>
        <end position="71"/>
    </location>
</feature>
<dbReference type="InterPro" id="IPR029016">
    <property type="entry name" value="GAF-like_dom_sf"/>
</dbReference>
<dbReference type="Pfam" id="PF13556">
    <property type="entry name" value="HTH_30"/>
    <property type="match status" value="1"/>
</dbReference>
<dbReference type="SUPFAM" id="SSF55781">
    <property type="entry name" value="GAF domain-like"/>
    <property type="match status" value="1"/>
</dbReference>
<evidence type="ECO:0000313" key="5">
    <source>
        <dbReference type="Proteomes" id="UP001556631"/>
    </source>
</evidence>
<dbReference type="Gene3D" id="3.30.450.40">
    <property type="match status" value="1"/>
</dbReference>
<protein>
    <submittedName>
        <fullName evidence="4">Helix-turn-helix domain-containing protein</fullName>
    </submittedName>
</protein>
<dbReference type="RefSeq" id="WP_367994197.1">
    <property type="nucleotide sequence ID" value="NZ_JBFPJR010000017.1"/>
</dbReference>
<dbReference type="Pfam" id="PF17853">
    <property type="entry name" value="GGDEF_2"/>
    <property type="match status" value="1"/>
</dbReference>
<dbReference type="SMART" id="SM00065">
    <property type="entry name" value="GAF"/>
    <property type="match status" value="1"/>
</dbReference>
<dbReference type="InterPro" id="IPR042070">
    <property type="entry name" value="PucR_C-HTH_sf"/>
</dbReference>
<comment type="similarity">
    <text evidence="1">Belongs to the CdaR family.</text>
</comment>